<dbReference type="Proteomes" id="UP000638043">
    <property type="component" value="Unassembled WGS sequence"/>
</dbReference>
<sequence length="173" mass="18304">MRSARAAVVGVAGIVLALAGCSGSAEPAPTGAPVATATPPSSGVEMSCDTIMRPSFVEQLKELGWVAQEAPFRIGEHVLDGGIQCVWGDEAGLDSGQMYGWAPIDAESAVEMQDYLETNGWVVSEDDEYVYVSEDPERSYAASPEEVLTYQFAPGWVALADTKSGLALVTWRG</sequence>
<feature type="chain" id="PRO_5045830291" evidence="1">
    <location>
        <begin position="28"/>
        <end position="173"/>
    </location>
</feature>
<dbReference type="PROSITE" id="PS51257">
    <property type="entry name" value="PROKAR_LIPOPROTEIN"/>
    <property type="match status" value="1"/>
</dbReference>
<dbReference type="RefSeq" id="WP_188700068.1">
    <property type="nucleotide sequence ID" value="NZ_BMMQ01000002.1"/>
</dbReference>
<gene>
    <name evidence="2" type="ORF">GCM10010910_07580</name>
</gene>
<keyword evidence="1" id="KW-0732">Signal</keyword>
<comment type="caution">
    <text evidence="2">The sequence shown here is derived from an EMBL/GenBank/DDBJ whole genome shotgun (WGS) entry which is preliminary data.</text>
</comment>
<proteinExistence type="predicted"/>
<reference evidence="3" key="1">
    <citation type="journal article" date="2019" name="Int. J. Syst. Evol. Microbiol.">
        <title>The Global Catalogue of Microorganisms (GCM) 10K type strain sequencing project: providing services to taxonomists for standard genome sequencing and annotation.</title>
        <authorList>
            <consortium name="The Broad Institute Genomics Platform"/>
            <consortium name="The Broad Institute Genome Sequencing Center for Infectious Disease"/>
            <person name="Wu L."/>
            <person name="Ma J."/>
        </authorList>
    </citation>
    <scope>NUCLEOTIDE SEQUENCE [LARGE SCALE GENOMIC DNA]</scope>
    <source>
        <strain evidence="3">CGMCC 4.7181</strain>
    </source>
</reference>
<name>A0ABQ2MZD8_9MICO</name>
<accession>A0ABQ2MZD8</accession>
<keyword evidence="3" id="KW-1185">Reference proteome</keyword>
<evidence type="ECO:0000313" key="2">
    <source>
        <dbReference type="EMBL" id="GGO60945.1"/>
    </source>
</evidence>
<dbReference type="EMBL" id="BMMQ01000002">
    <property type="protein sequence ID" value="GGO60945.1"/>
    <property type="molecule type" value="Genomic_DNA"/>
</dbReference>
<evidence type="ECO:0000313" key="3">
    <source>
        <dbReference type="Proteomes" id="UP000638043"/>
    </source>
</evidence>
<feature type="signal peptide" evidence="1">
    <location>
        <begin position="1"/>
        <end position="27"/>
    </location>
</feature>
<evidence type="ECO:0000256" key="1">
    <source>
        <dbReference type="SAM" id="SignalP"/>
    </source>
</evidence>
<organism evidence="2 3">
    <name type="scientific">Microbacterium nanhaiense</name>
    <dbReference type="NCBI Taxonomy" id="1301026"/>
    <lineage>
        <taxon>Bacteria</taxon>
        <taxon>Bacillati</taxon>
        <taxon>Actinomycetota</taxon>
        <taxon>Actinomycetes</taxon>
        <taxon>Micrococcales</taxon>
        <taxon>Microbacteriaceae</taxon>
        <taxon>Microbacterium</taxon>
    </lineage>
</organism>
<protein>
    <submittedName>
        <fullName evidence="2">Uncharacterized protein</fullName>
    </submittedName>
</protein>